<keyword evidence="3" id="KW-1185">Reference proteome</keyword>
<dbReference type="PANTHER" id="PTHR36839:SF1">
    <property type="entry name" value="METALLO-BETA-LACTAMASE FAMILY PROTEIN (AFU_ORTHOLOGUE AFUA_5G12770)"/>
    <property type="match status" value="1"/>
</dbReference>
<accession>A0ABV6C6Y1</accession>
<dbReference type="Gene3D" id="3.60.15.10">
    <property type="entry name" value="Ribonuclease Z/Hydroxyacylglutathione hydrolase-like"/>
    <property type="match status" value="1"/>
</dbReference>
<gene>
    <name evidence="2" type="ORF">ACFFRE_10630</name>
</gene>
<dbReference type="InterPro" id="IPR036866">
    <property type="entry name" value="RibonucZ/Hydroxyglut_hydro"/>
</dbReference>
<evidence type="ECO:0000313" key="2">
    <source>
        <dbReference type="EMBL" id="MFC0082586.1"/>
    </source>
</evidence>
<organism evidence="2 3">
    <name type="scientific">Aciditerrimonas ferrireducens</name>
    <dbReference type="NCBI Taxonomy" id="667306"/>
    <lineage>
        <taxon>Bacteria</taxon>
        <taxon>Bacillati</taxon>
        <taxon>Actinomycetota</taxon>
        <taxon>Acidimicrobiia</taxon>
        <taxon>Acidimicrobiales</taxon>
        <taxon>Acidimicrobiaceae</taxon>
        <taxon>Aciditerrimonas</taxon>
    </lineage>
</organism>
<dbReference type="EMBL" id="JBHLYQ010000118">
    <property type="protein sequence ID" value="MFC0082586.1"/>
    <property type="molecule type" value="Genomic_DNA"/>
</dbReference>
<reference evidence="2 3" key="1">
    <citation type="submission" date="2024-09" db="EMBL/GenBank/DDBJ databases">
        <authorList>
            <person name="Sun Q."/>
            <person name="Mori K."/>
        </authorList>
    </citation>
    <scope>NUCLEOTIDE SEQUENCE [LARGE SCALE GENOMIC DNA]</scope>
    <source>
        <strain evidence="2 3">JCM 15389</strain>
    </source>
</reference>
<dbReference type="Proteomes" id="UP001589788">
    <property type="component" value="Unassembled WGS sequence"/>
</dbReference>
<feature type="domain" description="Metallo-beta-lactamase" evidence="1">
    <location>
        <begin position="74"/>
        <end position="243"/>
    </location>
</feature>
<proteinExistence type="predicted"/>
<dbReference type="Pfam" id="PF00753">
    <property type="entry name" value="Lactamase_B"/>
    <property type="match status" value="1"/>
</dbReference>
<dbReference type="PANTHER" id="PTHR36839">
    <property type="entry name" value="METALLO-BETA-LACTAMASE FAMILY PROTEIN (AFU_ORTHOLOGUE AFUA_5G12770)"/>
    <property type="match status" value="1"/>
</dbReference>
<protein>
    <submittedName>
        <fullName evidence="2">MBL fold metallo-hydrolase</fullName>
    </submittedName>
</protein>
<dbReference type="InterPro" id="IPR001279">
    <property type="entry name" value="Metallo-B-lactamas"/>
</dbReference>
<dbReference type="SUPFAM" id="SSF56281">
    <property type="entry name" value="Metallo-hydrolase/oxidoreductase"/>
    <property type="match status" value="1"/>
</dbReference>
<evidence type="ECO:0000313" key="3">
    <source>
        <dbReference type="Proteomes" id="UP001589788"/>
    </source>
</evidence>
<evidence type="ECO:0000259" key="1">
    <source>
        <dbReference type="SMART" id="SM00849"/>
    </source>
</evidence>
<sequence length="281" mass="30221">MEPWICATCGVEHEPGATPPARCAICEDERQWVPAGGQRWTTASELRAAGHRQIVREEEPGLVGVGIEPAFGIGQRGLLVRHEAGNVLFDCVALVDEAGADAVAELGGIGAICFSHPHFFGAAVSWSERFGGVPVYVPEADRAWFPRRFGALRTWRDRLVLAPGLELVQVGGHFPGSAVLRWAEGAGGRGALLVGDTLQVVPDQGWLSVMWSYPNLIPLPPAVVEAVEQRVLALDFDRLYGGWWGRVVAQDAKAAVRRSLERYRARAGGPLPDLAPPTADG</sequence>
<dbReference type="RefSeq" id="WP_377790194.1">
    <property type="nucleotide sequence ID" value="NZ_JBHLYQ010000118.1"/>
</dbReference>
<name>A0ABV6C6Y1_9ACTN</name>
<dbReference type="SMART" id="SM00849">
    <property type="entry name" value="Lactamase_B"/>
    <property type="match status" value="1"/>
</dbReference>
<comment type="caution">
    <text evidence="2">The sequence shown here is derived from an EMBL/GenBank/DDBJ whole genome shotgun (WGS) entry which is preliminary data.</text>
</comment>